<dbReference type="AlphaFoldDB" id="A0A2H3CT85"/>
<accession>A0A2H3CT85</accession>
<dbReference type="InParanoid" id="A0A2H3CT85"/>
<dbReference type="Proteomes" id="UP000217790">
    <property type="component" value="Unassembled WGS sequence"/>
</dbReference>
<evidence type="ECO:0000313" key="1">
    <source>
        <dbReference type="EMBL" id="PBK79967.1"/>
    </source>
</evidence>
<protein>
    <submittedName>
        <fullName evidence="1">Uncharacterized protein</fullName>
    </submittedName>
</protein>
<dbReference type="PROSITE" id="PS51257">
    <property type="entry name" value="PROKAR_LIPOPROTEIN"/>
    <property type="match status" value="1"/>
</dbReference>
<evidence type="ECO:0000313" key="2">
    <source>
        <dbReference type="Proteomes" id="UP000217790"/>
    </source>
</evidence>
<gene>
    <name evidence="1" type="ORF">ARMGADRAFT_94857</name>
</gene>
<name>A0A2H3CT85_ARMGA</name>
<keyword evidence="2" id="KW-1185">Reference proteome</keyword>
<dbReference type="EMBL" id="KZ293755">
    <property type="protein sequence ID" value="PBK79967.1"/>
    <property type="molecule type" value="Genomic_DNA"/>
</dbReference>
<reference evidence="2" key="1">
    <citation type="journal article" date="2017" name="Nat. Ecol. Evol.">
        <title>Genome expansion and lineage-specific genetic innovations in the forest pathogenic fungi Armillaria.</title>
        <authorList>
            <person name="Sipos G."/>
            <person name="Prasanna A.N."/>
            <person name="Walter M.C."/>
            <person name="O'Connor E."/>
            <person name="Balint B."/>
            <person name="Krizsan K."/>
            <person name="Kiss B."/>
            <person name="Hess J."/>
            <person name="Varga T."/>
            <person name="Slot J."/>
            <person name="Riley R."/>
            <person name="Boka B."/>
            <person name="Rigling D."/>
            <person name="Barry K."/>
            <person name="Lee J."/>
            <person name="Mihaltcheva S."/>
            <person name="LaButti K."/>
            <person name="Lipzen A."/>
            <person name="Waldron R."/>
            <person name="Moloney N.M."/>
            <person name="Sperisen C."/>
            <person name="Kredics L."/>
            <person name="Vagvoelgyi C."/>
            <person name="Patrignani A."/>
            <person name="Fitzpatrick D."/>
            <person name="Nagy I."/>
            <person name="Doyle S."/>
            <person name="Anderson J.B."/>
            <person name="Grigoriev I.V."/>
            <person name="Gueldener U."/>
            <person name="Muensterkoetter M."/>
            <person name="Nagy L.G."/>
        </authorList>
    </citation>
    <scope>NUCLEOTIDE SEQUENCE [LARGE SCALE GENOMIC DNA]</scope>
    <source>
        <strain evidence="2">Ar21-2</strain>
    </source>
</reference>
<sequence length="121" mass="12580">MHQFILRHFGQDDPTQRSRFLSLACATTSCRIFPLSSAVVSSSPLLETGLPSASRANFSGASPAGFVFGLCGVGACTNHSPGHPGADQSANAAATCFHCFDRPVIPSYSHCAKLNLGAALI</sequence>
<organism evidence="1 2">
    <name type="scientific">Armillaria gallica</name>
    <name type="common">Bulbous honey fungus</name>
    <name type="synonym">Armillaria bulbosa</name>
    <dbReference type="NCBI Taxonomy" id="47427"/>
    <lineage>
        <taxon>Eukaryota</taxon>
        <taxon>Fungi</taxon>
        <taxon>Dikarya</taxon>
        <taxon>Basidiomycota</taxon>
        <taxon>Agaricomycotina</taxon>
        <taxon>Agaricomycetes</taxon>
        <taxon>Agaricomycetidae</taxon>
        <taxon>Agaricales</taxon>
        <taxon>Marasmiineae</taxon>
        <taxon>Physalacriaceae</taxon>
        <taxon>Armillaria</taxon>
    </lineage>
</organism>
<proteinExistence type="predicted"/>